<protein>
    <submittedName>
        <fullName evidence="2">Aldo/keto reductase</fullName>
    </submittedName>
</protein>
<organism evidence="2 3">
    <name type="scientific">Carboxylicivirga linearis</name>
    <dbReference type="NCBI Taxonomy" id="1628157"/>
    <lineage>
        <taxon>Bacteria</taxon>
        <taxon>Pseudomonadati</taxon>
        <taxon>Bacteroidota</taxon>
        <taxon>Bacteroidia</taxon>
        <taxon>Marinilabiliales</taxon>
        <taxon>Marinilabiliaceae</taxon>
        <taxon>Carboxylicivirga</taxon>
    </lineage>
</organism>
<dbReference type="PANTHER" id="PTHR11732">
    <property type="entry name" value="ALDO/KETO REDUCTASE"/>
    <property type="match status" value="1"/>
</dbReference>
<dbReference type="PROSITE" id="PS00062">
    <property type="entry name" value="ALDOKETO_REDUCTASE_2"/>
    <property type="match status" value="1"/>
</dbReference>
<proteinExistence type="predicted"/>
<feature type="domain" description="NADP-dependent oxidoreductase" evidence="1">
    <location>
        <begin position="15"/>
        <end position="291"/>
    </location>
</feature>
<dbReference type="Pfam" id="PF00248">
    <property type="entry name" value="Aldo_ket_red"/>
    <property type="match status" value="1"/>
</dbReference>
<comment type="caution">
    <text evidence="2">The sequence shown here is derived from an EMBL/GenBank/DDBJ whole genome shotgun (WGS) entry which is preliminary data.</text>
</comment>
<evidence type="ECO:0000313" key="2">
    <source>
        <dbReference type="EMBL" id="MBS2096797.1"/>
    </source>
</evidence>
<name>A0ABS5JPN5_9BACT</name>
<evidence type="ECO:0000313" key="3">
    <source>
        <dbReference type="Proteomes" id="UP000708576"/>
    </source>
</evidence>
<dbReference type="PRINTS" id="PR00069">
    <property type="entry name" value="ALDKETRDTASE"/>
</dbReference>
<reference evidence="2 3" key="1">
    <citation type="journal article" date="2015" name="Int. J. Syst. Evol. Microbiol.">
        <title>Carboxylicivirga linearis sp. nov., isolated from a sea cucumber culture pond.</title>
        <authorList>
            <person name="Wang F.Q."/>
            <person name="Zhou Y.X."/>
            <person name="Lin X.Z."/>
            <person name="Chen G.J."/>
            <person name="Du Z.J."/>
        </authorList>
    </citation>
    <scope>NUCLEOTIDE SEQUENCE [LARGE SCALE GENOMIC DNA]</scope>
    <source>
        <strain evidence="2 3">FB218</strain>
    </source>
</reference>
<dbReference type="InterPro" id="IPR018170">
    <property type="entry name" value="Aldo/ket_reductase_CS"/>
</dbReference>
<gene>
    <name evidence="2" type="ORF">KEM10_00820</name>
</gene>
<dbReference type="PROSITE" id="PS00798">
    <property type="entry name" value="ALDOKETO_REDUCTASE_1"/>
    <property type="match status" value="1"/>
</dbReference>
<dbReference type="InterPro" id="IPR023210">
    <property type="entry name" value="NADP_OxRdtase_dom"/>
</dbReference>
<sequence length="318" mass="36250">MQTLTFPNNDQMPILGLGTWKSAKGEVTIAVKQAIQLGYRHIDCAAIYMNEKEIGKAIKECIDEGIVKREELWITSKLWNNKHAKEDVIPALQKTLSDLQLDYLDLYLIHWPVAFKPQVFSAMRAEHYLSLEEQPIADTWLGMEKAVDQGLARNIGVCNFSTKKLKDLMEHSRIKPTVNQVEVNPYFQQDKMLEFCNANNIYITAYSPLGSFDRPAGMKAKDEPVLFEDPVLLKLAKNKGLSVAQLILAWIRQRGISVIPKSVNPERQKQNLDSVNIELSEEEMNVVKSINKNRRFVDGSFWEVPGGPYTVANLWDEE</sequence>
<dbReference type="RefSeq" id="WP_212212238.1">
    <property type="nucleotide sequence ID" value="NZ_JAGUCO010000001.1"/>
</dbReference>
<dbReference type="SUPFAM" id="SSF51430">
    <property type="entry name" value="NAD(P)-linked oxidoreductase"/>
    <property type="match status" value="1"/>
</dbReference>
<dbReference type="PIRSF" id="PIRSF000097">
    <property type="entry name" value="AKR"/>
    <property type="match status" value="1"/>
</dbReference>
<dbReference type="InterPro" id="IPR020471">
    <property type="entry name" value="AKR"/>
</dbReference>
<accession>A0ABS5JPN5</accession>
<dbReference type="Proteomes" id="UP000708576">
    <property type="component" value="Unassembled WGS sequence"/>
</dbReference>
<keyword evidence="3" id="KW-1185">Reference proteome</keyword>
<dbReference type="Gene3D" id="3.20.20.100">
    <property type="entry name" value="NADP-dependent oxidoreductase domain"/>
    <property type="match status" value="1"/>
</dbReference>
<dbReference type="InterPro" id="IPR036812">
    <property type="entry name" value="NAD(P)_OxRdtase_dom_sf"/>
</dbReference>
<dbReference type="EMBL" id="JAGUCO010000001">
    <property type="protein sequence ID" value="MBS2096797.1"/>
    <property type="molecule type" value="Genomic_DNA"/>
</dbReference>
<evidence type="ECO:0000259" key="1">
    <source>
        <dbReference type="Pfam" id="PF00248"/>
    </source>
</evidence>